<evidence type="ECO:0000313" key="3">
    <source>
        <dbReference type="Proteomes" id="UP000736583"/>
    </source>
</evidence>
<name>A0ABS6F1K4_9CLOT</name>
<protein>
    <recommendedName>
        <fullName evidence="4">DNA-binding protein</fullName>
    </recommendedName>
</protein>
<feature type="transmembrane region" description="Helical" evidence="1">
    <location>
        <begin position="140"/>
        <end position="158"/>
    </location>
</feature>
<dbReference type="EMBL" id="JAHLQL010000003">
    <property type="protein sequence ID" value="MBU5592384.1"/>
    <property type="molecule type" value="Genomic_DNA"/>
</dbReference>
<organism evidence="2 3">
    <name type="scientific">Clostridium simiarum</name>
    <dbReference type="NCBI Taxonomy" id="2841506"/>
    <lineage>
        <taxon>Bacteria</taxon>
        <taxon>Bacillati</taxon>
        <taxon>Bacillota</taxon>
        <taxon>Clostridia</taxon>
        <taxon>Eubacteriales</taxon>
        <taxon>Clostridiaceae</taxon>
        <taxon>Clostridium</taxon>
    </lineage>
</organism>
<sequence>MCKIIKSLISIFIILLFYNKTAFAKDYISINDLVEKSKEFDKTTVLVKGEAIGEAMKRGDYSWININDGSSAIGIWGKSDVIKEASTFGNYKSTGDMVEVLGEFHRECSEHGGDVDIHLKDFKVLEKGKAREFYLNKKKVNISIILTICTGILGFNYYKIRKKV</sequence>
<keyword evidence="1" id="KW-0812">Transmembrane</keyword>
<reference evidence="2 3" key="1">
    <citation type="submission" date="2021-06" db="EMBL/GenBank/DDBJ databases">
        <authorList>
            <person name="Sun Q."/>
            <person name="Li D."/>
        </authorList>
    </citation>
    <scope>NUCLEOTIDE SEQUENCE [LARGE SCALE GENOMIC DNA]</scope>
    <source>
        <strain evidence="2 3">MSJ-4</strain>
    </source>
</reference>
<keyword evidence="1" id="KW-0472">Membrane</keyword>
<keyword evidence="3" id="KW-1185">Reference proteome</keyword>
<comment type="caution">
    <text evidence="2">The sequence shown here is derived from an EMBL/GenBank/DDBJ whole genome shotgun (WGS) entry which is preliminary data.</text>
</comment>
<accession>A0ABS6F1K4</accession>
<proteinExistence type="predicted"/>
<gene>
    <name evidence="2" type="ORF">KQI89_11505</name>
</gene>
<dbReference type="Proteomes" id="UP000736583">
    <property type="component" value="Unassembled WGS sequence"/>
</dbReference>
<evidence type="ECO:0000256" key="1">
    <source>
        <dbReference type="SAM" id="Phobius"/>
    </source>
</evidence>
<dbReference type="RefSeq" id="WP_216457169.1">
    <property type="nucleotide sequence ID" value="NZ_JAHLQL010000003.1"/>
</dbReference>
<keyword evidence="1" id="KW-1133">Transmembrane helix</keyword>
<evidence type="ECO:0008006" key="4">
    <source>
        <dbReference type="Google" id="ProtNLM"/>
    </source>
</evidence>
<evidence type="ECO:0000313" key="2">
    <source>
        <dbReference type="EMBL" id="MBU5592384.1"/>
    </source>
</evidence>